<keyword evidence="3" id="KW-1185">Reference proteome</keyword>
<dbReference type="InterPro" id="IPR010699">
    <property type="entry name" value="DUF1275"/>
</dbReference>
<protein>
    <submittedName>
        <fullName evidence="2">Uncharacterized membrane protein YoaK, UPF0700 family</fullName>
    </submittedName>
</protein>
<feature type="transmembrane region" description="Helical" evidence="1">
    <location>
        <begin position="12"/>
        <end position="31"/>
    </location>
</feature>
<feature type="transmembrane region" description="Helical" evidence="1">
    <location>
        <begin position="199"/>
        <end position="218"/>
    </location>
</feature>
<keyword evidence="1" id="KW-0472">Membrane</keyword>
<keyword evidence="1" id="KW-1133">Transmembrane helix</keyword>
<dbReference type="RefSeq" id="WP_072852064.1">
    <property type="nucleotide sequence ID" value="NZ_FRAH01000046.1"/>
</dbReference>
<dbReference type="AlphaFoldDB" id="A0A1M6VGQ6"/>
<dbReference type="Proteomes" id="UP000183975">
    <property type="component" value="Unassembled WGS sequence"/>
</dbReference>
<feature type="transmembrane region" description="Helical" evidence="1">
    <location>
        <begin position="60"/>
        <end position="80"/>
    </location>
</feature>
<organism evidence="2 3">
    <name type="scientific">Anaerotignum lactatifermentans DSM 14214</name>
    <dbReference type="NCBI Taxonomy" id="1121323"/>
    <lineage>
        <taxon>Bacteria</taxon>
        <taxon>Bacillati</taxon>
        <taxon>Bacillota</taxon>
        <taxon>Clostridia</taxon>
        <taxon>Lachnospirales</taxon>
        <taxon>Anaerotignaceae</taxon>
        <taxon>Anaerotignum</taxon>
    </lineage>
</organism>
<evidence type="ECO:0000313" key="3">
    <source>
        <dbReference type="Proteomes" id="UP000183975"/>
    </source>
</evidence>
<sequence>MTLHTDQMSDSFRIGAMLAVVGGFLDAYTYLARGQVFANAQTGNIVLLGVHLSEGDFKKALSYLVPILAFVAGIFVDEWIKHRLEGKVALHWRQTVLLIEILALIVVIFLPLGKADPLANALVSFICSMQVQSFRKFHGMPYATTMCTGNLRSGTDHLVKYFQTKDPSRREKSLHYYSIILFFILGAAIGAVGTKLWGSPALVICCILLAIAFAMLFVKPKTE</sequence>
<dbReference type="OrthoDB" id="7057004at2"/>
<dbReference type="PANTHER" id="PTHR37314">
    <property type="entry name" value="SLR0142 PROTEIN"/>
    <property type="match status" value="1"/>
</dbReference>
<accession>A0A1M6VGQ6</accession>
<name>A0A1M6VGQ6_9FIRM</name>
<dbReference type="PANTHER" id="PTHR37314:SF4">
    <property type="entry name" value="UPF0700 TRANSMEMBRANE PROTEIN YOAK"/>
    <property type="match status" value="1"/>
</dbReference>
<proteinExistence type="predicted"/>
<gene>
    <name evidence="2" type="ORF">SAMN02745138_02374</name>
</gene>
<evidence type="ECO:0000313" key="2">
    <source>
        <dbReference type="EMBL" id="SHK80541.1"/>
    </source>
</evidence>
<reference evidence="2 3" key="1">
    <citation type="submission" date="2016-11" db="EMBL/GenBank/DDBJ databases">
        <authorList>
            <person name="Jaros S."/>
            <person name="Januszkiewicz K."/>
            <person name="Wedrychowicz H."/>
        </authorList>
    </citation>
    <scope>NUCLEOTIDE SEQUENCE [LARGE SCALE GENOMIC DNA]</scope>
    <source>
        <strain evidence="2 3">DSM 14214</strain>
    </source>
</reference>
<dbReference type="EMBL" id="FRAH01000046">
    <property type="protein sequence ID" value="SHK80541.1"/>
    <property type="molecule type" value="Genomic_DNA"/>
</dbReference>
<feature type="transmembrane region" description="Helical" evidence="1">
    <location>
        <begin position="92"/>
        <end position="112"/>
    </location>
</feature>
<dbReference type="Pfam" id="PF06912">
    <property type="entry name" value="DUF1275"/>
    <property type="match status" value="1"/>
</dbReference>
<keyword evidence="1" id="KW-0812">Transmembrane</keyword>
<feature type="transmembrane region" description="Helical" evidence="1">
    <location>
        <begin position="174"/>
        <end position="193"/>
    </location>
</feature>
<evidence type="ECO:0000256" key="1">
    <source>
        <dbReference type="SAM" id="Phobius"/>
    </source>
</evidence>